<evidence type="ECO:0000313" key="5">
    <source>
        <dbReference type="EMBL" id="MCK0196061.1"/>
    </source>
</evidence>
<dbReference type="EMBL" id="JALKCH010000002">
    <property type="protein sequence ID" value="MCK0196061.1"/>
    <property type="molecule type" value="Genomic_DNA"/>
</dbReference>
<evidence type="ECO:0000313" key="6">
    <source>
        <dbReference type="Proteomes" id="UP001203284"/>
    </source>
</evidence>
<dbReference type="GO" id="GO:0032259">
    <property type="term" value="P:methylation"/>
    <property type="evidence" value="ECO:0007669"/>
    <property type="project" value="UniProtKB-KW"/>
</dbReference>
<dbReference type="Pfam" id="PF08241">
    <property type="entry name" value="Methyltransf_11"/>
    <property type="match status" value="1"/>
</dbReference>
<keyword evidence="1 5" id="KW-0489">Methyltransferase</keyword>
<dbReference type="InterPro" id="IPR029063">
    <property type="entry name" value="SAM-dependent_MTases_sf"/>
</dbReference>
<gene>
    <name evidence="5" type="ORF">MWN34_03955</name>
</gene>
<reference evidence="5 6" key="1">
    <citation type="submission" date="2022-04" db="EMBL/GenBank/DDBJ databases">
        <authorList>
            <person name="Grouzdev D.S."/>
            <person name="Pantiukh K.S."/>
            <person name="Krutkina M.S."/>
        </authorList>
    </citation>
    <scope>NUCLEOTIDE SEQUENCE [LARGE SCALE GENOMIC DNA]</scope>
    <source>
        <strain evidence="5 6">6x-1</strain>
    </source>
</reference>
<name>A0ABT0D7Z8_9HYPH</name>
<dbReference type="Gene3D" id="3.40.50.150">
    <property type="entry name" value="Vaccinia Virus protein VP39"/>
    <property type="match status" value="1"/>
</dbReference>
<comment type="caution">
    <text evidence="5">The sequence shown here is derived from an EMBL/GenBank/DDBJ whole genome shotgun (WGS) entry which is preliminary data.</text>
</comment>
<protein>
    <submittedName>
        <fullName evidence="5">Class I SAM-dependent methyltransferase</fullName>
    </submittedName>
</protein>
<proteinExistence type="predicted"/>
<evidence type="ECO:0000256" key="1">
    <source>
        <dbReference type="ARBA" id="ARBA00022603"/>
    </source>
</evidence>
<dbReference type="SUPFAM" id="SSF53335">
    <property type="entry name" value="S-adenosyl-L-methionine-dependent methyltransferases"/>
    <property type="match status" value="1"/>
</dbReference>
<evidence type="ECO:0000256" key="3">
    <source>
        <dbReference type="ARBA" id="ARBA00022691"/>
    </source>
</evidence>
<keyword evidence="3" id="KW-0949">S-adenosyl-L-methionine</keyword>
<accession>A0ABT0D7Z8</accession>
<evidence type="ECO:0000256" key="2">
    <source>
        <dbReference type="ARBA" id="ARBA00022679"/>
    </source>
</evidence>
<dbReference type="RefSeq" id="WP_247026761.1">
    <property type="nucleotide sequence ID" value="NZ_JALKCH010000002.1"/>
</dbReference>
<organism evidence="5 6">
    <name type="scientific">Ancylobacter crimeensis</name>
    <dbReference type="NCBI Taxonomy" id="2579147"/>
    <lineage>
        <taxon>Bacteria</taxon>
        <taxon>Pseudomonadati</taxon>
        <taxon>Pseudomonadota</taxon>
        <taxon>Alphaproteobacteria</taxon>
        <taxon>Hyphomicrobiales</taxon>
        <taxon>Xanthobacteraceae</taxon>
        <taxon>Ancylobacter</taxon>
    </lineage>
</organism>
<keyword evidence="2" id="KW-0808">Transferase</keyword>
<dbReference type="GO" id="GO:0008168">
    <property type="term" value="F:methyltransferase activity"/>
    <property type="evidence" value="ECO:0007669"/>
    <property type="project" value="UniProtKB-KW"/>
</dbReference>
<feature type="domain" description="Methyltransferase type 11" evidence="4">
    <location>
        <begin position="56"/>
        <end position="154"/>
    </location>
</feature>
<dbReference type="InterPro" id="IPR013216">
    <property type="entry name" value="Methyltransf_11"/>
</dbReference>
<dbReference type="PANTHER" id="PTHR43464:SF19">
    <property type="entry name" value="UBIQUINONE BIOSYNTHESIS O-METHYLTRANSFERASE, MITOCHONDRIAL"/>
    <property type="match status" value="1"/>
</dbReference>
<sequence length="254" mass="27883">MSTGSSNAAAPTTDGWAESAHAWIVEQGEAGDYGRRFVLDRPMTARIAGRDFRTALDVGCGEGRFCRIMQALGLATTGIDPTEALLARARTLDPAGDYRSGRAETLIEALESLGTAPPAFDLVVSYLSLIDIPDLPRALEQMVACMCPGGTLLIANLNGYSTAGQPQGWTRDPDGRLRYAIDDYLEERAIAVGWRGINILNWHRPLETYMRLLLGLGLHLRHFAEPAPEGGDPEKAARYRRVPYFHIMEWQKPG</sequence>
<keyword evidence="6" id="KW-1185">Reference proteome</keyword>
<dbReference type="Proteomes" id="UP001203284">
    <property type="component" value="Unassembled WGS sequence"/>
</dbReference>
<dbReference type="PANTHER" id="PTHR43464">
    <property type="entry name" value="METHYLTRANSFERASE"/>
    <property type="match status" value="1"/>
</dbReference>
<dbReference type="CDD" id="cd02440">
    <property type="entry name" value="AdoMet_MTases"/>
    <property type="match status" value="1"/>
</dbReference>
<evidence type="ECO:0000259" key="4">
    <source>
        <dbReference type="Pfam" id="PF08241"/>
    </source>
</evidence>